<sequence length="82" mass="9213">MLSSFQRTTPQGDEVDGPEAGTCQQDCERTVEARPDPRPHSPFNALRNSLEIQLPRALLDCRAFPRILETDKLVPSSARYSE</sequence>
<keyword evidence="3" id="KW-1185">Reference proteome</keyword>
<gene>
    <name evidence="2" type="ORF">BaRGS_00017551</name>
</gene>
<evidence type="ECO:0000256" key="1">
    <source>
        <dbReference type="SAM" id="MobiDB-lite"/>
    </source>
</evidence>
<evidence type="ECO:0000313" key="3">
    <source>
        <dbReference type="Proteomes" id="UP001519460"/>
    </source>
</evidence>
<reference evidence="2 3" key="1">
    <citation type="journal article" date="2023" name="Sci. Data">
        <title>Genome assembly of the Korean intertidal mud-creeper Batillaria attramentaria.</title>
        <authorList>
            <person name="Patra A.K."/>
            <person name="Ho P.T."/>
            <person name="Jun S."/>
            <person name="Lee S.J."/>
            <person name="Kim Y."/>
            <person name="Won Y.J."/>
        </authorList>
    </citation>
    <scope>NUCLEOTIDE SEQUENCE [LARGE SCALE GENOMIC DNA]</scope>
    <source>
        <strain evidence="2">Wonlab-2016</strain>
    </source>
</reference>
<proteinExistence type="predicted"/>
<comment type="caution">
    <text evidence="2">The sequence shown here is derived from an EMBL/GenBank/DDBJ whole genome shotgun (WGS) entry which is preliminary data.</text>
</comment>
<dbReference type="EMBL" id="JACVVK020000117">
    <property type="protein sequence ID" value="KAK7491280.1"/>
    <property type="molecule type" value="Genomic_DNA"/>
</dbReference>
<protein>
    <submittedName>
        <fullName evidence="2">Uncharacterized protein</fullName>
    </submittedName>
</protein>
<dbReference type="Proteomes" id="UP001519460">
    <property type="component" value="Unassembled WGS sequence"/>
</dbReference>
<name>A0ABD0KW08_9CAEN</name>
<feature type="compositionally biased region" description="Polar residues" evidence="1">
    <location>
        <begin position="1"/>
        <end position="11"/>
    </location>
</feature>
<dbReference type="AlphaFoldDB" id="A0ABD0KW08"/>
<evidence type="ECO:0000313" key="2">
    <source>
        <dbReference type="EMBL" id="KAK7491280.1"/>
    </source>
</evidence>
<organism evidence="2 3">
    <name type="scientific">Batillaria attramentaria</name>
    <dbReference type="NCBI Taxonomy" id="370345"/>
    <lineage>
        <taxon>Eukaryota</taxon>
        <taxon>Metazoa</taxon>
        <taxon>Spiralia</taxon>
        <taxon>Lophotrochozoa</taxon>
        <taxon>Mollusca</taxon>
        <taxon>Gastropoda</taxon>
        <taxon>Caenogastropoda</taxon>
        <taxon>Sorbeoconcha</taxon>
        <taxon>Cerithioidea</taxon>
        <taxon>Batillariidae</taxon>
        <taxon>Batillaria</taxon>
    </lineage>
</organism>
<accession>A0ABD0KW08</accession>
<feature type="region of interest" description="Disordered" evidence="1">
    <location>
        <begin position="1"/>
        <end position="22"/>
    </location>
</feature>